<keyword evidence="1" id="KW-1133">Transmembrane helix</keyword>
<gene>
    <name evidence="2" type="ORF">FGL98_06075</name>
</gene>
<dbReference type="OrthoDB" id="5324916at2"/>
<dbReference type="RefSeq" id="WP_146315843.1">
    <property type="nucleotide sequence ID" value="NZ_VCQV01000006.1"/>
</dbReference>
<protein>
    <submittedName>
        <fullName evidence="2">Branched-chain amino acid ABC transporter</fullName>
    </submittedName>
</protein>
<keyword evidence="3" id="KW-1185">Reference proteome</keyword>
<keyword evidence="1" id="KW-0472">Membrane</keyword>
<proteinExistence type="predicted"/>
<reference evidence="2 3" key="2">
    <citation type="submission" date="2019-08" db="EMBL/GenBank/DDBJ databases">
        <title>Jejuicoccus antrihumi gen. nov., sp. nov., a new member of the family Dermacoccaceae isolated from a cave.</title>
        <authorList>
            <person name="Schumann P."/>
            <person name="Kim I.S."/>
        </authorList>
    </citation>
    <scope>NUCLEOTIDE SEQUENCE [LARGE SCALE GENOMIC DNA]</scope>
    <source>
        <strain evidence="2 3">C5-26</strain>
    </source>
</reference>
<evidence type="ECO:0000313" key="3">
    <source>
        <dbReference type="Proteomes" id="UP000320244"/>
    </source>
</evidence>
<sequence>MPDTPYLLGALVISAGVTWMLRAMPFLVISPLRRSRLIPYLAATMPVGVMMILTIYTMRNVDFESAAGLAFVLAVLTTIGLHLWRHNVLVSIFGGTVVHVILVSTVLTG</sequence>
<dbReference type="Proteomes" id="UP000320244">
    <property type="component" value="Unassembled WGS sequence"/>
</dbReference>
<feature type="transmembrane region" description="Helical" evidence="1">
    <location>
        <begin position="6"/>
        <end position="25"/>
    </location>
</feature>
<dbReference type="Pfam" id="PF05437">
    <property type="entry name" value="AzlD"/>
    <property type="match status" value="1"/>
</dbReference>
<name>A0A563E472_9MICO</name>
<feature type="transmembrane region" description="Helical" evidence="1">
    <location>
        <begin position="88"/>
        <end position="107"/>
    </location>
</feature>
<feature type="transmembrane region" description="Helical" evidence="1">
    <location>
        <begin position="63"/>
        <end position="81"/>
    </location>
</feature>
<feature type="transmembrane region" description="Helical" evidence="1">
    <location>
        <begin position="37"/>
        <end position="57"/>
    </location>
</feature>
<reference evidence="2 3" key="1">
    <citation type="submission" date="2019-05" db="EMBL/GenBank/DDBJ databases">
        <authorList>
            <person name="Lee S.D."/>
        </authorList>
    </citation>
    <scope>NUCLEOTIDE SEQUENCE [LARGE SCALE GENOMIC DNA]</scope>
    <source>
        <strain evidence="2 3">C5-26</strain>
    </source>
</reference>
<keyword evidence="1" id="KW-0812">Transmembrane</keyword>
<dbReference type="PIRSF" id="PIRSF003203">
    <property type="entry name" value="AzlD"/>
    <property type="match status" value="1"/>
</dbReference>
<evidence type="ECO:0000256" key="1">
    <source>
        <dbReference type="SAM" id="Phobius"/>
    </source>
</evidence>
<comment type="caution">
    <text evidence="2">The sequence shown here is derived from an EMBL/GenBank/DDBJ whole genome shotgun (WGS) entry which is preliminary data.</text>
</comment>
<accession>A0A563E472</accession>
<evidence type="ECO:0000313" key="2">
    <source>
        <dbReference type="EMBL" id="TWP37320.1"/>
    </source>
</evidence>
<dbReference type="AlphaFoldDB" id="A0A563E472"/>
<dbReference type="InterPro" id="IPR008407">
    <property type="entry name" value="Brnchd-chn_aa_trnsp_AzlD"/>
</dbReference>
<organism evidence="2 3">
    <name type="scientific">Leekyejoonella antrihumi</name>
    <dbReference type="NCBI Taxonomy" id="1660198"/>
    <lineage>
        <taxon>Bacteria</taxon>
        <taxon>Bacillati</taxon>
        <taxon>Actinomycetota</taxon>
        <taxon>Actinomycetes</taxon>
        <taxon>Micrococcales</taxon>
        <taxon>Dermacoccaceae</taxon>
        <taxon>Leekyejoonella</taxon>
    </lineage>
</organism>
<dbReference type="EMBL" id="VCQV01000006">
    <property type="protein sequence ID" value="TWP37320.1"/>
    <property type="molecule type" value="Genomic_DNA"/>
</dbReference>